<proteinExistence type="predicted"/>
<reference evidence="7 8" key="1">
    <citation type="submission" date="2019-05" db="EMBL/GenBank/DDBJ databases">
        <title>Another draft genome of Portunus trituberculatus and its Hox gene families provides insights of decapod evolution.</title>
        <authorList>
            <person name="Jeong J.-H."/>
            <person name="Song I."/>
            <person name="Kim S."/>
            <person name="Choi T."/>
            <person name="Kim D."/>
            <person name="Ryu S."/>
            <person name="Kim W."/>
        </authorList>
    </citation>
    <scope>NUCLEOTIDE SEQUENCE [LARGE SCALE GENOMIC DNA]</scope>
    <source>
        <tissue evidence="7">Muscle</tissue>
    </source>
</reference>
<evidence type="ECO:0000259" key="6">
    <source>
        <dbReference type="PROSITE" id="PS50268"/>
    </source>
</evidence>
<dbReference type="EMBL" id="VSRR010004073">
    <property type="protein sequence ID" value="MPC38467.1"/>
    <property type="molecule type" value="Genomic_DNA"/>
</dbReference>
<dbReference type="GO" id="GO:0008013">
    <property type="term" value="F:beta-catenin binding"/>
    <property type="evidence" value="ECO:0007669"/>
    <property type="project" value="TreeGrafter"/>
</dbReference>
<dbReference type="InterPro" id="IPR002126">
    <property type="entry name" value="Cadherin-like_dom"/>
</dbReference>
<sequence length="133" mass="14917">MKALSKINNGFPLKNPQVPDHQEDLCGNNSGVSVFVATRNLDFETLQAYRLNVLMVNDRNARLEHQVVVDILDVNDNAPLLQAWDGSVQENSASTLITTIRAVDKDASPQYRQFLLHPECQAYLALINIQSRL</sequence>
<dbReference type="PROSITE" id="PS00232">
    <property type="entry name" value="CADHERIN_1"/>
    <property type="match status" value="1"/>
</dbReference>
<dbReference type="Gene3D" id="2.60.40.60">
    <property type="entry name" value="Cadherins"/>
    <property type="match status" value="1"/>
</dbReference>
<dbReference type="PROSITE" id="PS50268">
    <property type="entry name" value="CADHERIN_2"/>
    <property type="match status" value="1"/>
</dbReference>
<keyword evidence="2" id="KW-0677">Repeat</keyword>
<keyword evidence="3 5" id="KW-0106">Calcium</keyword>
<gene>
    <name evidence="7" type="primary">PCDHB4_1</name>
    <name evidence="7" type="ORF">E2C01_031974</name>
</gene>
<dbReference type="CDD" id="cd11304">
    <property type="entry name" value="Cadherin_repeat"/>
    <property type="match status" value="1"/>
</dbReference>
<evidence type="ECO:0000313" key="7">
    <source>
        <dbReference type="EMBL" id="MPC38467.1"/>
    </source>
</evidence>
<dbReference type="GO" id="GO:0045296">
    <property type="term" value="F:cadherin binding"/>
    <property type="evidence" value="ECO:0007669"/>
    <property type="project" value="TreeGrafter"/>
</dbReference>
<dbReference type="OrthoDB" id="6252479at2759"/>
<feature type="domain" description="Cadherin" evidence="6">
    <location>
        <begin position="29"/>
        <end position="81"/>
    </location>
</feature>
<evidence type="ECO:0000313" key="8">
    <source>
        <dbReference type="Proteomes" id="UP000324222"/>
    </source>
</evidence>
<evidence type="ECO:0000256" key="3">
    <source>
        <dbReference type="ARBA" id="ARBA00022837"/>
    </source>
</evidence>
<dbReference type="Proteomes" id="UP000324222">
    <property type="component" value="Unassembled WGS sequence"/>
</dbReference>
<evidence type="ECO:0000256" key="2">
    <source>
        <dbReference type="ARBA" id="ARBA00022737"/>
    </source>
</evidence>
<protein>
    <submittedName>
        <fullName evidence="7">Protocadherin beta-4</fullName>
    </submittedName>
</protein>
<dbReference type="GO" id="GO:0016477">
    <property type="term" value="P:cell migration"/>
    <property type="evidence" value="ECO:0007669"/>
    <property type="project" value="TreeGrafter"/>
</dbReference>
<dbReference type="AlphaFoldDB" id="A0A5B7EZ35"/>
<evidence type="ECO:0000256" key="1">
    <source>
        <dbReference type="ARBA" id="ARBA00004370"/>
    </source>
</evidence>
<dbReference type="InterPro" id="IPR039808">
    <property type="entry name" value="Cadherin"/>
</dbReference>
<dbReference type="PRINTS" id="PR00205">
    <property type="entry name" value="CADHERIN"/>
</dbReference>
<accession>A0A5B7EZ35</accession>
<name>A0A5B7EZ35_PORTR</name>
<dbReference type="InterPro" id="IPR020894">
    <property type="entry name" value="Cadherin_CS"/>
</dbReference>
<comment type="caution">
    <text evidence="7">The sequence shown here is derived from an EMBL/GenBank/DDBJ whole genome shotgun (WGS) entry which is preliminary data.</text>
</comment>
<dbReference type="InterPro" id="IPR015919">
    <property type="entry name" value="Cadherin-like_sf"/>
</dbReference>
<evidence type="ECO:0000256" key="5">
    <source>
        <dbReference type="PROSITE-ProRule" id="PRU00043"/>
    </source>
</evidence>
<evidence type="ECO:0000256" key="4">
    <source>
        <dbReference type="ARBA" id="ARBA00023136"/>
    </source>
</evidence>
<keyword evidence="8" id="KW-1185">Reference proteome</keyword>
<dbReference type="SUPFAM" id="SSF49313">
    <property type="entry name" value="Cadherin-like"/>
    <property type="match status" value="1"/>
</dbReference>
<organism evidence="7 8">
    <name type="scientific">Portunus trituberculatus</name>
    <name type="common">Swimming crab</name>
    <name type="synonym">Neptunus trituberculatus</name>
    <dbReference type="NCBI Taxonomy" id="210409"/>
    <lineage>
        <taxon>Eukaryota</taxon>
        <taxon>Metazoa</taxon>
        <taxon>Ecdysozoa</taxon>
        <taxon>Arthropoda</taxon>
        <taxon>Crustacea</taxon>
        <taxon>Multicrustacea</taxon>
        <taxon>Malacostraca</taxon>
        <taxon>Eumalacostraca</taxon>
        <taxon>Eucarida</taxon>
        <taxon>Decapoda</taxon>
        <taxon>Pleocyemata</taxon>
        <taxon>Brachyura</taxon>
        <taxon>Eubrachyura</taxon>
        <taxon>Portunoidea</taxon>
        <taxon>Portunidae</taxon>
        <taxon>Portuninae</taxon>
        <taxon>Portunus</taxon>
    </lineage>
</organism>
<dbReference type="GO" id="GO:0016342">
    <property type="term" value="C:catenin complex"/>
    <property type="evidence" value="ECO:0007669"/>
    <property type="project" value="TreeGrafter"/>
</dbReference>
<dbReference type="PANTHER" id="PTHR24027">
    <property type="entry name" value="CADHERIN-23"/>
    <property type="match status" value="1"/>
</dbReference>
<dbReference type="GO" id="GO:0007156">
    <property type="term" value="P:homophilic cell adhesion via plasma membrane adhesion molecules"/>
    <property type="evidence" value="ECO:0007669"/>
    <property type="project" value="InterPro"/>
</dbReference>
<dbReference type="GO" id="GO:0005509">
    <property type="term" value="F:calcium ion binding"/>
    <property type="evidence" value="ECO:0007669"/>
    <property type="project" value="UniProtKB-UniRule"/>
</dbReference>
<dbReference type="PANTHER" id="PTHR24027:SF438">
    <property type="entry name" value="CADHERIN 23"/>
    <property type="match status" value="1"/>
</dbReference>
<comment type="subcellular location">
    <subcellularLocation>
        <location evidence="1">Membrane</location>
    </subcellularLocation>
</comment>
<keyword evidence="4" id="KW-0472">Membrane</keyword>